<name>A0A1H4DC87_ALKAM</name>
<dbReference type="InterPro" id="IPR021296">
    <property type="entry name" value="DUF2868"/>
</dbReference>
<keyword evidence="1" id="KW-1133">Transmembrane helix</keyword>
<organism evidence="2 3">
    <name type="scientific">Alkalimonas amylolytica</name>
    <dbReference type="NCBI Taxonomy" id="152573"/>
    <lineage>
        <taxon>Bacteria</taxon>
        <taxon>Pseudomonadati</taxon>
        <taxon>Pseudomonadota</taxon>
        <taxon>Gammaproteobacteria</taxon>
        <taxon>Alkalimonas</taxon>
    </lineage>
</organism>
<keyword evidence="1" id="KW-0812">Transmembrane</keyword>
<evidence type="ECO:0000313" key="2">
    <source>
        <dbReference type="EMBL" id="SEA70080.1"/>
    </source>
</evidence>
<evidence type="ECO:0000256" key="1">
    <source>
        <dbReference type="SAM" id="Phobius"/>
    </source>
</evidence>
<keyword evidence="1" id="KW-0472">Membrane</keyword>
<reference evidence="2 3" key="1">
    <citation type="submission" date="2016-10" db="EMBL/GenBank/DDBJ databases">
        <authorList>
            <person name="de Groot N.N."/>
        </authorList>
    </citation>
    <scope>NUCLEOTIDE SEQUENCE [LARGE SCALE GENOMIC DNA]</scope>
    <source>
        <strain evidence="2 3">CGMCC 1.3430</strain>
    </source>
</reference>
<dbReference type="Pfam" id="PF11067">
    <property type="entry name" value="DUF2868"/>
    <property type="match status" value="1"/>
</dbReference>
<dbReference type="OrthoDB" id="7056210at2"/>
<dbReference type="STRING" id="152573.SAMN04488051_105167"/>
<gene>
    <name evidence="2" type="ORF">SAMN04488051_105167</name>
</gene>
<feature type="transmembrane region" description="Helical" evidence="1">
    <location>
        <begin position="45"/>
        <end position="65"/>
    </location>
</feature>
<feature type="transmembrane region" description="Helical" evidence="1">
    <location>
        <begin position="181"/>
        <end position="203"/>
    </location>
</feature>
<dbReference type="EMBL" id="FNRM01000005">
    <property type="protein sequence ID" value="SEA70080.1"/>
    <property type="molecule type" value="Genomic_DNA"/>
</dbReference>
<dbReference type="AlphaFoldDB" id="A0A1H4DC87"/>
<keyword evidence="3" id="KW-1185">Reference proteome</keyword>
<sequence>MMPQSAAVSIALPWWRWPLALLLGMLLGAGSLNYSADGRINALLVWLLWAGVPLLGSLLAMLWLLRPGRPWLLRISGKPLYWQPDRTQQWWLLSQLNWLWCWFGLGIALVFLLLLLLSDLAFGWSSTLLPDQQLLSQWLQWLSYPWHSVWPAAVPDEQLLAQSRFARIEQQQLLLAQTSGWWPFLVMSLLCYNLLPRLLLALFCQWQSRRQPAGLRVQPAARPANATAAGAALASAEPEPAPLQQQVLSDWQQARLVHWQLPSTDSVLALGSADWQQDDEAWQRLIATRPPQILWRVAASRSPVAELSDWMAQARRQGIAQALWPQTDSCTEPNRHLASWQAFARQQQLAWIKETE</sequence>
<dbReference type="RefSeq" id="WP_091342950.1">
    <property type="nucleotide sequence ID" value="NZ_FNRM01000005.1"/>
</dbReference>
<evidence type="ECO:0000313" key="3">
    <source>
        <dbReference type="Proteomes" id="UP000198773"/>
    </source>
</evidence>
<feature type="transmembrane region" description="Helical" evidence="1">
    <location>
        <begin position="96"/>
        <end position="117"/>
    </location>
</feature>
<protein>
    <recommendedName>
        <fullName evidence="4">DUF2868 domain-containing protein</fullName>
    </recommendedName>
</protein>
<accession>A0A1H4DC87</accession>
<evidence type="ECO:0008006" key="4">
    <source>
        <dbReference type="Google" id="ProtNLM"/>
    </source>
</evidence>
<dbReference type="Proteomes" id="UP000198773">
    <property type="component" value="Unassembled WGS sequence"/>
</dbReference>
<proteinExistence type="predicted"/>